<dbReference type="Gene3D" id="3.40.50.720">
    <property type="entry name" value="NAD(P)-binding Rossmann-like Domain"/>
    <property type="match status" value="1"/>
</dbReference>
<evidence type="ECO:0000256" key="6">
    <source>
        <dbReference type="ARBA" id="ARBA00023002"/>
    </source>
</evidence>
<dbReference type="RefSeq" id="XP_028040657.1">
    <property type="nucleotide sequence ID" value="XM_028184856.1"/>
</dbReference>
<evidence type="ECO:0000256" key="3">
    <source>
        <dbReference type="ARBA" id="ARBA00012855"/>
    </source>
</evidence>
<feature type="domain" description="Pyrroline-5-carboxylate reductase catalytic N-terminal" evidence="9">
    <location>
        <begin position="6"/>
        <end position="96"/>
    </location>
</feature>
<dbReference type="EC" id="1.5.1.2" evidence="3 8"/>
<dbReference type="KEGG" id="bman:114250819"/>
<accession>A0A6J2KI85</accession>
<comment type="pathway">
    <text evidence="1 8">Amino-acid biosynthesis; L-proline biosynthesis; L-proline from L-glutamate 5-semialdehyde: step 1/1.</text>
</comment>
<evidence type="ECO:0000256" key="8">
    <source>
        <dbReference type="RuleBase" id="RU003903"/>
    </source>
</evidence>
<dbReference type="PROSITE" id="PS00521">
    <property type="entry name" value="P5CR"/>
    <property type="match status" value="1"/>
</dbReference>
<comment type="similarity">
    <text evidence="2 8">Belongs to the pyrroline-5-carboxylate reductase family.</text>
</comment>
<dbReference type="InterPro" id="IPR000304">
    <property type="entry name" value="Pyrroline-COOH_reductase"/>
</dbReference>
<dbReference type="PANTHER" id="PTHR11645">
    <property type="entry name" value="PYRROLINE-5-CARBOXYLATE REDUCTASE"/>
    <property type="match status" value="1"/>
</dbReference>
<dbReference type="InterPro" id="IPR036291">
    <property type="entry name" value="NAD(P)-bd_dom_sf"/>
</dbReference>
<protein>
    <recommendedName>
        <fullName evidence="3 8">Pyrroline-5-carboxylate reductase</fullName>
        <ecNumber evidence="3 8">1.5.1.2</ecNumber>
    </recommendedName>
</protein>
<dbReference type="HAMAP" id="MF_01925">
    <property type="entry name" value="P5C_reductase"/>
    <property type="match status" value="1"/>
</dbReference>
<dbReference type="PIRSF" id="PIRSF000193">
    <property type="entry name" value="Pyrrol-5-carb_rd"/>
    <property type="match status" value="1"/>
</dbReference>
<keyword evidence="11" id="KW-1185">Reference proteome</keyword>
<dbReference type="InterPro" id="IPR008927">
    <property type="entry name" value="6-PGluconate_DH-like_C_sf"/>
</dbReference>
<dbReference type="GO" id="GO:0004735">
    <property type="term" value="F:pyrroline-5-carboxylate reductase activity"/>
    <property type="evidence" value="ECO:0007669"/>
    <property type="project" value="UniProtKB-EC"/>
</dbReference>
<evidence type="ECO:0000313" key="12">
    <source>
        <dbReference type="RefSeq" id="XP_028040657.1"/>
    </source>
</evidence>
<dbReference type="UniPathway" id="UPA00098">
    <property type="reaction ID" value="UER00361"/>
</dbReference>
<proteinExistence type="inferred from homology"/>
<dbReference type="CTD" id="42284"/>
<keyword evidence="6 8" id="KW-0560">Oxidoreductase</keyword>
<dbReference type="InterPro" id="IPR053790">
    <property type="entry name" value="P5CR-like_CS"/>
</dbReference>
<name>A0A6J2KI85_BOMMA</name>
<evidence type="ECO:0000256" key="1">
    <source>
        <dbReference type="ARBA" id="ARBA00005205"/>
    </source>
</evidence>
<dbReference type="Pfam" id="PF14748">
    <property type="entry name" value="P5CR_dimer"/>
    <property type="match status" value="1"/>
</dbReference>
<evidence type="ECO:0000313" key="11">
    <source>
        <dbReference type="Proteomes" id="UP000504629"/>
    </source>
</evidence>
<feature type="domain" description="Pyrroline-5-carboxylate reductase dimerisation" evidence="10">
    <location>
        <begin position="173"/>
        <end position="276"/>
    </location>
</feature>
<evidence type="ECO:0000256" key="2">
    <source>
        <dbReference type="ARBA" id="ARBA00005525"/>
    </source>
</evidence>
<evidence type="ECO:0000256" key="7">
    <source>
        <dbReference type="PIRSR" id="PIRSR000193-1"/>
    </source>
</evidence>
<feature type="binding site" evidence="7">
    <location>
        <position position="58"/>
    </location>
    <ligand>
        <name>NADPH</name>
        <dbReference type="ChEBI" id="CHEBI:57783"/>
    </ligand>
</feature>
<dbReference type="GO" id="GO:0055129">
    <property type="term" value="P:L-proline biosynthetic process"/>
    <property type="evidence" value="ECO:0007669"/>
    <property type="project" value="UniProtKB-UniPathway"/>
</dbReference>
<dbReference type="FunFam" id="1.10.3730.10:FF:000001">
    <property type="entry name" value="Pyrroline-5-carboxylate reductase"/>
    <property type="match status" value="1"/>
</dbReference>
<evidence type="ECO:0000259" key="10">
    <source>
        <dbReference type="Pfam" id="PF14748"/>
    </source>
</evidence>
<evidence type="ECO:0000259" key="9">
    <source>
        <dbReference type="Pfam" id="PF03807"/>
    </source>
</evidence>
<dbReference type="Gene3D" id="1.10.3730.10">
    <property type="entry name" value="ProC C-terminal domain-like"/>
    <property type="match status" value="1"/>
</dbReference>
<comment type="catalytic activity">
    <reaction evidence="8">
        <text>L-proline + NADP(+) = (S)-1-pyrroline-5-carboxylate + NADPH + 2 H(+)</text>
        <dbReference type="Rhea" id="RHEA:14109"/>
        <dbReference type="ChEBI" id="CHEBI:15378"/>
        <dbReference type="ChEBI" id="CHEBI:17388"/>
        <dbReference type="ChEBI" id="CHEBI:57783"/>
        <dbReference type="ChEBI" id="CHEBI:58349"/>
        <dbReference type="ChEBI" id="CHEBI:60039"/>
        <dbReference type="EC" id="1.5.1.2"/>
    </reaction>
</comment>
<keyword evidence="5 7" id="KW-0521">NADP</keyword>
<gene>
    <name evidence="12" type="primary">LOC114250819</name>
</gene>
<keyword evidence="8" id="KW-0028">Amino-acid biosynthesis</keyword>
<evidence type="ECO:0000256" key="4">
    <source>
        <dbReference type="ARBA" id="ARBA00022650"/>
    </source>
</evidence>
<sequence length="280" mass="30136">MSNNFKIGFVGGGNMSTAIVQGILKNDAYPASNIWVSGPHLENLQKWSLLNTNVSIKNSDVFNNCEIIFLGIKPNKLETAVQQCLNGIESLSKKKSILFVSMLAGRKINDLQEVLSVLSPYADIRIIRIMPNTPMAVGAGICLYTPDNNVSQDQCKFLEDLLSSTALCERVEEPTMDTLGVLTACGPAFIYIVIEALADGAVKQGVPRAMALRHAAQVVVGSGQMVLQTGKHPGLLKDEVCSPAGSTICGVTELENGRLRSTFINAIEAATNRTKDLGKR</sequence>
<dbReference type="Proteomes" id="UP000504629">
    <property type="component" value="Unplaced"/>
</dbReference>
<evidence type="ECO:0000256" key="5">
    <source>
        <dbReference type="ARBA" id="ARBA00022857"/>
    </source>
</evidence>
<dbReference type="AlphaFoldDB" id="A0A6J2KI85"/>
<dbReference type="InterPro" id="IPR029036">
    <property type="entry name" value="P5CR_dimer"/>
</dbReference>
<dbReference type="OrthoDB" id="10263291at2759"/>
<dbReference type="InterPro" id="IPR028939">
    <property type="entry name" value="P5C_Rdtase_cat_N"/>
</dbReference>
<reference evidence="12" key="1">
    <citation type="submission" date="2025-08" db="UniProtKB">
        <authorList>
            <consortium name="RefSeq"/>
        </authorList>
    </citation>
    <scope>IDENTIFICATION</scope>
    <source>
        <tissue evidence="12">Silk gland</tissue>
    </source>
</reference>
<organism evidence="11 12">
    <name type="scientific">Bombyx mandarina</name>
    <name type="common">Wild silk moth</name>
    <name type="synonym">Wild silkworm</name>
    <dbReference type="NCBI Taxonomy" id="7092"/>
    <lineage>
        <taxon>Eukaryota</taxon>
        <taxon>Metazoa</taxon>
        <taxon>Ecdysozoa</taxon>
        <taxon>Arthropoda</taxon>
        <taxon>Hexapoda</taxon>
        <taxon>Insecta</taxon>
        <taxon>Pterygota</taxon>
        <taxon>Neoptera</taxon>
        <taxon>Endopterygota</taxon>
        <taxon>Lepidoptera</taxon>
        <taxon>Glossata</taxon>
        <taxon>Ditrysia</taxon>
        <taxon>Bombycoidea</taxon>
        <taxon>Bombycidae</taxon>
        <taxon>Bombycinae</taxon>
        <taxon>Bombyx</taxon>
    </lineage>
</organism>
<dbReference type="NCBIfam" id="TIGR00112">
    <property type="entry name" value="proC"/>
    <property type="match status" value="1"/>
</dbReference>
<dbReference type="SUPFAM" id="SSF51735">
    <property type="entry name" value="NAD(P)-binding Rossmann-fold domains"/>
    <property type="match status" value="1"/>
</dbReference>
<dbReference type="GeneID" id="114250819"/>
<dbReference type="PANTHER" id="PTHR11645:SF69">
    <property type="entry name" value="PYRROLINE-5-CARBOXYLATE REDUCTASE"/>
    <property type="match status" value="1"/>
</dbReference>
<dbReference type="Pfam" id="PF03807">
    <property type="entry name" value="F420_oxidored"/>
    <property type="match status" value="1"/>
</dbReference>
<dbReference type="SUPFAM" id="SSF48179">
    <property type="entry name" value="6-phosphogluconate dehydrogenase C-terminal domain-like"/>
    <property type="match status" value="1"/>
</dbReference>
<keyword evidence="4 8" id="KW-0641">Proline biosynthesis</keyword>